<accession>W0FQ71</accession>
<evidence type="ECO:0000259" key="3">
    <source>
        <dbReference type="SMART" id="SM00849"/>
    </source>
</evidence>
<reference evidence="4" key="1">
    <citation type="journal article" date="2013" name="PLoS ONE">
        <title>Metagenomic insights into the carbohydrate-active enzymes carried by the microorganisms adhering to solid digesta in the rumen of cows.</title>
        <authorList>
            <person name="Wang L."/>
            <person name="Hatem A."/>
            <person name="Catalyurek U.V."/>
            <person name="Morrison M."/>
            <person name="Yu Z."/>
        </authorList>
    </citation>
    <scope>NUCLEOTIDE SEQUENCE</scope>
</reference>
<feature type="compositionally biased region" description="Pro residues" evidence="1">
    <location>
        <begin position="80"/>
        <end position="95"/>
    </location>
</feature>
<dbReference type="SMART" id="SM00849">
    <property type="entry name" value="Lactamase_B"/>
    <property type="match status" value="1"/>
</dbReference>
<feature type="region of interest" description="Disordered" evidence="1">
    <location>
        <begin position="36"/>
        <end position="111"/>
    </location>
</feature>
<dbReference type="Pfam" id="PF00753">
    <property type="entry name" value="Lactamase_B"/>
    <property type="match status" value="1"/>
</dbReference>
<feature type="signal peptide" evidence="2">
    <location>
        <begin position="1"/>
        <end position="33"/>
    </location>
</feature>
<protein>
    <submittedName>
        <fullName evidence="4">Beta-lactamase domain-containing protein</fullName>
    </submittedName>
</protein>
<dbReference type="InterPro" id="IPR036866">
    <property type="entry name" value="RibonucZ/Hydroxyglut_hydro"/>
</dbReference>
<dbReference type="EMBL" id="KC247041">
    <property type="protein sequence ID" value="AHF27028.1"/>
    <property type="molecule type" value="Genomic_DNA"/>
</dbReference>
<evidence type="ECO:0000313" key="4">
    <source>
        <dbReference type="EMBL" id="AHF27028.1"/>
    </source>
</evidence>
<dbReference type="Gene3D" id="3.60.15.10">
    <property type="entry name" value="Ribonuclease Z/Hydroxyacylglutathione hydrolase-like"/>
    <property type="match status" value="1"/>
</dbReference>
<dbReference type="CDD" id="cd07731">
    <property type="entry name" value="ComA-like_MBL-fold"/>
    <property type="match status" value="1"/>
</dbReference>
<evidence type="ECO:0000256" key="2">
    <source>
        <dbReference type="SAM" id="SignalP"/>
    </source>
</evidence>
<dbReference type="PANTHER" id="PTHR30619:SF1">
    <property type="entry name" value="RECOMBINATION PROTEIN 2"/>
    <property type="match status" value="1"/>
</dbReference>
<dbReference type="PANTHER" id="PTHR30619">
    <property type="entry name" value="DNA INTERNALIZATION/COMPETENCE PROTEIN COMEC/REC2"/>
    <property type="match status" value="1"/>
</dbReference>
<dbReference type="InterPro" id="IPR052159">
    <property type="entry name" value="Competence_DNA_uptake"/>
</dbReference>
<dbReference type="InterPro" id="IPR001279">
    <property type="entry name" value="Metallo-B-lactamas"/>
</dbReference>
<dbReference type="AlphaFoldDB" id="W0FQ71"/>
<organism evidence="4">
    <name type="scientific">uncultured bacterium Contig1490</name>
    <dbReference type="NCBI Taxonomy" id="1393438"/>
    <lineage>
        <taxon>Bacteria</taxon>
        <taxon>environmental samples</taxon>
    </lineage>
</organism>
<evidence type="ECO:0000256" key="1">
    <source>
        <dbReference type="SAM" id="MobiDB-lite"/>
    </source>
</evidence>
<dbReference type="InterPro" id="IPR035681">
    <property type="entry name" value="ComA-like_MBL"/>
</dbReference>
<feature type="non-terminal residue" evidence="4">
    <location>
        <position position="1"/>
    </location>
</feature>
<name>W0FQ71_9BACT</name>
<keyword evidence="2" id="KW-0732">Signal</keyword>
<feature type="chain" id="PRO_5004788565" evidence="2">
    <location>
        <begin position="34"/>
        <end position="387"/>
    </location>
</feature>
<feature type="domain" description="Metallo-beta-lactamase" evidence="3">
    <location>
        <begin position="146"/>
        <end position="317"/>
    </location>
</feature>
<dbReference type="SUPFAM" id="SSF56281">
    <property type="entry name" value="Metallo-hydrolase/oxidoreductase"/>
    <property type="match status" value="1"/>
</dbReference>
<sequence>LNRKGKRVRKNRLFRTVVLILAALMILGSAVVAEDTSASPAPGTGTAQETVTPPAPETAGGETETSPTPGTAEETASAPEPTPTPTFAPPSPVPPEEYHSGRPTVAPTEAPKKAVIDHVNYPKEYKDFAFSKDRKLLEIWFPNIKDADMAVLKYDGQVWLIDCGDEKAAVRGQLLLKQLKIKEIDVLFNTHLHHDHIDGLALINERAKVNQVRICFATDLTPSGAKLVQYTGEKKIPVKKYKDGSRFSMGDGAVEMLVIKNNESSLDMNNQSACMRITYRKRSILFLADMERPGQEAMINRIGPDLLKCDVVKYPHHAKSDMYTPFYQAMGAKLAIVTSVEGRGDAGQKSLVARKMPTVYTSVKGQFTHLVTDGYYWLCERVKITVQ</sequence>
<feature type="compositionally biased region" description="Low complexity" evidence="1">
    <location>
        <begin position="57"/>
        <end position="79"/>
    </location>
</feature>
<proteinExistence type="predicted"/>